<gene>
    <name evidence="1" type="ORF">COY93_00625</name>
</gene>
<name>A0A2M7QBY2_9BACT</name>
<dbReference type="Gene3D" id="3.30.590.20">
    <property type="match status" value="1"/>
</dbReference>
<dbReference type="AlphaFoldDB" id="A0A2M7QBY2"/>
<dbReference type="SUPFAM" id="SSF55931">
    <property type="entry name" value="Glutamine synthetase/guanido kinase"/>
    <property type="match status" value="1"/>
</dbReference>
<reference evidence="2" key="1">
    <citation type="submission" date="2017-09" db="EMBL/GenBank/DDBJ databases">
        <title>Depth-based differentiation of microbial function through sediment-hosted aquifers and enrichment of novel symbionts in the deep terrestrial subsurface.</title>
        <authorList>
            <person name="Probst A.J."/>
            <person name="Ladd B."/>
            <person name="Jarett J.K."/>
            <person name="Geller-Mcgrath D.E."/>
            <person name="Sieber C.M.K."/>
            <person name="Emerson J.B."/>
            <person name="Anantharaman K."/>
            <person name="Thomas B.C."/>
            <person name="Malmstrom R."/>
            <person name="Stieglmeier M."/>
            <person name="Klingl A."/>
            <person name="Woyke T."/>
            <person name="Ryan C.M."/>
            <person name="Banfield J.F."/>
        </authorList>
    </citation>
    <scope>NUCLEOTIDE SEQUENCE [LARGE SCALE GENOMIC DNA]</scope>
</reference>
<dbReference type="EMBL" id="PFLC01000010">
    <property type="protein sequence ID" value="PIY63291.1"/>
    <property type="molecule type" value="Genomic_DNA"/>
</dbReference>
<sequence>MSEKDRFLGRFGFRPEGAGRVGVEREFFLMGPAATITGEPNPGSSVVSADTACPVPWAERFLSAVSGGDGRGEGPAHRGWTHELSACQVEHRTDAHDMSALTGLSALNNDLFGGLVLGSRTAEALGGSLEAMSVAPEGMTLEVFPDERHTRIAAALPRGMLEAACRVAGVHIHLGVADIESAIRLHDLLVGHLDELMRLGDLSGGQRMELYCRMAENWRPQRYGSTDRLFKTAVEQGFVDNPRDCYHLIRISVHGTVELRMFDATGNCDDIIGWVLRLRGMIAAA</sequence>
<proteinExistence type="predicted"/>
<accession>A0A2M7QBY2</accession>
<dbReference type="GO" id="GO:0003824">
    <property type="term" value="F:catalytic activity"/>
    <property type="evidence" value="ECO:0007669"/>
    <property type="project" value="InterPro"/>
</dbReference>
<evidence type="ECO:0000313" key="1">
    <source>
        <dbReference type="EMBL" id="PIY63291.1"/>
    </source>
</evidence>
<dbReference type="InterPro" id="IPR014746">
    <property type="entry name" value="Gln_synth/guanido_kin_cat_dom"/>
</dbReference>
<comment type="caution">
    <text evidence="1">The sequence shown here is derived from an EMBL/GenBank/DDBJ whole genome shotgun (WGS) entry which is preliminary data.</text>
</comment>
<organism evidence="1 2">
    <name type="scientific">Candidatus Uhrbacteria bacterium CG_4_10_14_0_8_um_filter_58_22</name>
    <dbReference type="NCBI Taxonomy" id="1975029"/>
    <lineage>
        <taxon>Bacteria</taxon>
        <taxon>Candidatus Uhriibacteriota</taxon>
    </lineage>
</organism>
<evidence type="ECO:0008006" key="3">
    <source>
        <dbReference type="Google" id="ProtNLM"/>
    </source>
</evidence>
<dbReference type="Proteomes" id="UP000230973">
    <property type="component" value="Unassembled WGS sequence"/>
</dbReference>
<protein>
    <recommendedName>
        <fullName evidence="3">Amidoligase enzyme</fullName>
    </recommendedName>
</protein>
<evidence type="ECO:0000313" key="2">
    <source>
        <dbReference type="Proteomes" id="UP000230973"/>
    </source>
</evidence>